<proteinExistence type="inferred from homology"/>
<comment type="caution">
    <text evidence="4">The sequence shown here is derived from an EMBL/GenBank/DDBJ whole genome shotgun (WGS) entry which is preliminary data.</text>
</comment>
<dbReference type="PANTHER" id="PTHR47293:SF15">
    <property type="entry name" value="JACALIN-RELATED LECTIN 19"/>
    <property type="match status" value="1"/>
</dbReference>
<dbReference type="EMBL" id="NMUH01006934">
    <property type="protein sequence ID" value="MQM16276.1"/>
    <property type="molecule type" value="Genomic_DNA"/>
</dbReference>
<keyword evidence="5" id="KW-1185">Reference proteome</keyword>
<evidence type="ECO:0000313" key="5">
    <source>
        <dbReference type="Proteomes" id="UP000652761"/>
    </source>
</evidence>
<dbReference type="SUPFAM" id="SSF51101">
    <property type="entry name" value="Mannose-binding lectins"/>
    <property type="match status" value="1"/>
</dbReference>
<dbReference type="SMART" id="SM00915">
    <property type="entry name" value="Jacalin"/>
    <property type="match status" value="1"/>
</dbReference>
<evidence type="ECO:0000313" key="4">
    <source>
        <dbReference type="EMBL" id="MQM16276.1"/>
    </source>
</evidence>
<dbReference type="GO" id="GO:0030246">
    <property type="term" value="F:carbohydrate binding"/>
    <property type="evidence" value="ECO:0007669"/>
    <property type="project" value="UniProtKB-KW"/>
</dbReference>
<dbReference type="Pfam" id="PF01419">
    <property type="entry name" value="Jacalin"/>
    <property type="match status" value="1"/>
</dbReference>
<dbReference type="InterPro" id="IPR001229">
    <property type="entry name" value="Jacalin-like_lectin_dom"/>
</dbReference>
<dbReference type="PROSITE" id="PS51752">
    <property type="entry name" value="JACALIN_LECTIN"/>
    <property type="match status" value="1"/>
</dbReference>
<dbReference type="FunFam" id="2.100.10.30:FF:000001">
    <property type="entry name" value="Jacalin-related lectin 33"/>
    <property type="match status" value="1"/>
</dbReference>
<feature type="domain" description="Jacalin-type lectin" evidence="3">
    <location>
        <begin position="13"/>
        <end position="155"/>
    </location>
</feature>
<dbReference type="PANTHER" id="PTHR47293">
    <property type="entry name" value="JACALIN-RELATED LECTIN 3"/>
    <property type="match status" value="1"/>
</dbReference>
<evidence type="ECO:0000256" key="1">
    <source>
        <dbReference type="ARBA" id="ARBA00006568"/>
    </source>
</evidence>
<gene>
    <name evidence="4" type="ORF">Taro_049233</name>
</gene>
<dbReference type="AlphaFoldDB" id="A0A843XAB8"/>
<comment type="similarity">
    <text evidence="1">Belongs to the jacalin lectin family.</text>
</comment>
<dbReference type="Gene3D" id="2.100.10.30">
    <property type="entry name" value="Jacalin-like lectin domain"/>
    <property type="match status" value="1"/>
</dbReference>
<organism evidence="4 5">
    <name type="scientific">Colocasia esculenta</name>
    <name type="common">Wild taro</name>
    <name type="synonym">Arum esculentum</name>
    <dbReference type="NCBI Taxonomy" id="4460"/>
    <lineage>
        <taxon>Eukaryota</taxon>
        <taxon>Viridiplantae</taxon>
        <taxon>Streptophyta</taxon>
        <taxon>Embryophyta</taxon>
        <taxon>Tracheophyta</taxon>
        <taxon>Spermatophyta</taxon>
        <taxon>Magnoliopsida</taxon>
        <taxon>Liliopsida</taxon>
        <taxon>Araceae</taxon>
        <taxon>Aroideae</taxon>
        <taxon>Colocasieae</taxon>
        <taxon>Colocasia</taxon>
    </lineage>
</organism>
<dbReference type="InterPro" id="IPR033734">
    <property type="entry name" value="Jacalin-like_lectin_dom_plant"/>
</dbReference>
<dbReference type="InterPro" id="IPR036404">
    <property type="entry name" value="Jacalin-like_lectin_dom_sf"/>
</dbReference>
<dbReference type="CDD" id="cd09612">
    <property type="entry name" value="Jacalin"/>
    <property type="match status" value="1"/>
</dbReference>
<dbReference type="Proteomes" id="UP000652761">
    <property type="component" value="Unassembled WGS sequence"/>
</dbReference>
<sequence length="179" mass="19011">MASGKAVAVSRRNMAVGPWGGNGGSPWDDGSYSGVREIKLIYANGIDSIQVLYDKNGKPFQAEKRGGDGGHQTAIVKLKFPEEVLTAVSGHYGPVVHGGGPVIRSLTLKTNQGSFGPFGVEEGTPFSFPIEGGFIVGFKGRSGWFLDAIGFRVSYPRSSPRLLGRVLQRLGTLATMRLG</sequence>
<protein>
    <recommendedName>
        <fullName evidence="3">Jacalin-type lectin domain-containing protein</fullName>
    </recommendedName>
</protein>
<name>A0A843XAB8_COLES</name>
<dbReference type="OrthoDB" id="1901752at2759"/>
<reference evidence="4" key="1">
    <citation type="submission" date="2017-07" db="EMBL/GenBank/DDBJ databases">
        <title>Taro Niue Genome Assembly and Annotation.</title>
        <authorList>
            <person name="Atibalentja N."/>
            <person name="Keating K."/>
            <person name="Fields C.J."/>
        </authorList>
    </citation>
    <scope>NUCLEOTIDE SEQUENCE</scope>
    <source>
        <strain evidence="4">Niue_2</strain>
        <tissue evidence="4">Leaf</tissue>
    </source>
</reference>
<accession>A0A843XAB8</accession>
<keyword evidence="2" id="KW-0430">Lectin</keyword>
<evidence type="ECO:0000256" key="2">
    <source>
        <dbReference type="ARBA" id="ARBA00022734"/>
    </source>
</evidence>
<evidence type="ECO:0000259" key="3">
    <source>
        <dbReference type="PROSITE" id="PS51752"/>
    </source>
</evidence>